<gene>
    <name evidence="1" type="ORF">IAB12_03545</name>
</gene>
<dbReference type="AlphaFoldDB" id="A0A9D1PTK1"/>
<organism evidence="1 2">
    <name type="scientific">Candidatus Ornithospirochaeta avicola</name>
    <dbReference type="NCBI Taxonomy" id="2840896"/>
    <lineage>
        <taxon>Bacteria</taxon>
        <taxon>Pseudomonadati</taxon>
        <taxon>Spirochaetota</taxon>
        <taxon>Spirochaetia</taxon>
        <taxon>Spirochaetales</taxon>
        <taxon>Spirochaetaceae</taxon>
        <taxon>Spirochaetaceae incertae sedis</taxon>
        <taxon>Candidatus Ornithospirochaeta</taxon>
    </lineage>
</organism>
<reference evidence="1" key="2">
    <citation type="submission" date="2021-04" db="EMBL/GenBank/DDBJ databases">
        <authorList>
            <person name="Gilroy R."/>
        </authorList>
    </citation>
    <scope>NUCLEOTIDE SEQUENCE</scope>
    <source>
        <strain evidence="1">Gambia11-129</strain>
    </source>
</reference>
<dbReference type="Proteomes" id="UP000823936">
    <property type="component" value="Unassembled WGS sequence"/>
</dbReference>
<dbReference type="Pfam" id="PF02566">
    <property type="entry name" value="OsmC"/>
    <property type="match status" value="1"/>
</dbReference>
<dbReference type="InterPro" id="IPR036102">
    <property type="entry name" value="OsmC/Ohrsf"/>
</dbReference>
<dbReference type="SUPFAM" id="SSF82784">
    <property type="entry name" value="OsmC-like"/>
    <property type="match status" value="1"/>
</dbReference>
<evidence type="ECO:0000313" key="2">
    <source>
        <dbReference type="Proteomes" id="UP000823936"/>
    </source>
</evidence>
<accession>A0A9D1PTK1</accession>
<dbReference type="EMBL" id="DXHU01000015">
    <property type="protein sequence ID" value="HIV98840.1"/>
    <property type="molecule type" value="Genomic_DNA"/>
</dbReference>
<dbReference type="Gene3D" id="3.30.300.20">
    <property type="match status" value="1"/>
</dbReference>
<evidence type="ECO:0000313" key="1">
    <source>
        <dbReference type="EMBL" id="HIV98840.1"/>
    </source>
</evidence>
<reference evidence="1" key="1">
    <citation type="journal article" date="2021" name="PeerJ">
        <title>Extensive microbial diversity within the chicken gut microbiome revealed by metagenomics and culture.</title>
        <authorList>
            <person name="Gilroy R."/>
            <person name="Ravi A."/>
            <person name="Getino M."/>
            <person name="Pursley I."/>
            <person name="Horton D.L."/>
            <person name="Alikhan N.F."/>
            <person name="Baker D."/>
            <person name="Gharbi K."/>
            <person name="Hall N."/>
            <person name="Watson M."/>
            <person name="Adriaenssens E.M."/>
            <person name="Foster-Nyarko E."/>
            <person name="Jarju S."/>
            <person name="Secka A."/>
            <person name="Antonio M."/>
            <person name="Oren A."/>
            <person name="Chaudhuri R.R."/>
            <person name="La Ragione R."/>
            <person name="Hildebrand F."/>
            <person name="Pallen M.J."/>
        </authorList>
    </citation>
    <scope>NUCLEOTIDE SEQUENCE</scope>
    <source>
        <strain evidence="1">Gambia11-129</strain>
    </source>
</reference>
<proteinExistence type="predicted"/>
<dbReference type="InterPro" id="IPR003718">
    <property type="entry name" value="OsmC/Ohr_fam"/>
</dbReference>
<sequence>MREIEAHFSKERRYFENSIGREFDFTQSSGPYEYLLGALSGCLYSTFMSIKDEDLTFDSVDITVRGEKRQEEPTFLENTYLHVQAKGASSKEKFEKSFILASEKCSIFQTIKKVSKMHLEVSFS</sequence>
<dbReference type="InterPro" id="IPR015946">
    <property type="entry name" value="KH_dom-like_a/b"/>
</dbReference>
<name>A0A9D1PTK1_9SPIO</name>
<comment type="caution">
    <text evidence="1">The sequence shown here is derived from an EMBL/GenBank/DDBJ whole genome shotgun (WGS) entry which is preliminary data.</text>
</comment>
<protein>
    <submittedName>
        <fullName evidence="1">OsmC family protein</fullName>
    </submittedName>
</protein>